<dbReference type="Proteomes" id="UP000315403">
    <property type="component" value="Unassembled WGS sequence"/>
</dbReference>
<accession>A0A543PYC5</accession>
<dbReference type="EMBL" id="SZUV01000037">
    <property type="protein sequence ID" value="TQN49094.1"/>
    <property type="molecule type" value="Genomic_DNA"/>
</dbReference>
<dbReference type="AlphaFoldDB" id="A0A543PYC5"/>
<organism evidence="1 2">
    <name type="scientific">Acidithiobacillus thiooxidans ATCC 19377</name>
    <dbReference type="NCBI Taxonomy" id="637390"/>
    <lineage>
        <taxon>Bacteria</taxon>
        <taxon>Pseudomonadati</taxon>
        <taxon>Pseudomonadota</taxon>
        <taxon>Acidithiobacillia</taxon>
        <taxon>Acidithiobacillales</taxon>
        <taxon>Acidithiobacillaceae</taxon>
        <taxon>Acidithiobacillus</taxon>
    </lineage>
</organism>
<reference evidence="1 2" key="1">
    <citation type="submission" date="2019-03" db="EMBL/GenBank/DDBJ databases">
        <title>New insights into Acidothiobacillus thiooxidans sulfur metabolism through coupled gene expression, solution geochemistry, microscopy and spectroscopy analyses.</title>
        <authorList>
            <person name="Camacho D."/>
            <person name="Frazao R."/>
            <person name="Fouillen A."/>
            <person name="Nanci A."/>
            <person name="Lang B.F."/>
            <person name="Apte S.C."/>
            <person name="Baron C."/>
            <person name="Warren L.A."/>
        </authorList>
    </citation>
    <scope>NUCLEOTIDE SEQUENCE [LARGE SCALE GENOMIC DNA]</scope>
    <source>
        <strain evidence="1 2">ATCC 19377</strain>
    </source>
</reference>
<gene>
    <name evidence="1" type="ORF">DLNHIDIE_03589</name>
</gene>
<protein>
    <submittedName>
        <fullName evidence="1">Uncharacterized protein</fullName>
    </submittedName>
</protein>
<evidence type="ECO:0000313" key="1">
    <source>
        <dbReference type="EMBL" id="TQN49094.1"/>
    </source>
</evidence>
<proteinExistence type="predicted"/>
<evidence type="ECO:0000313" key="2">
    <source>
        <dbReference type="Proteomes" id="UP000315403"/>
    </source>
</evidence>
<name>A0A543PYC5_ACITH</name>
<sequence length="125" mass="13561">MTHFGGHGANGNLQGFRFTVMQNTHGYRGSRRGVTDEGGQLSDAVNGLVVVGHNNVTRLQACLGGCFMGADRGNQCPDRFFQVQSLGHLRAYFLNVDTEPAKAKLFVFFEGMHCAHCRVDGNAEG</sequence>
<comment type="caution">
    <text evidence="1">The sequence shown here is derived from an EMBL/GenBank/DDBJ whole genome shotgun (WGS) entry which is preliminary data.</text>
</comment>